<dbReference type="KEGG" id="mpec:B9O19_02144"/>
<dbReference type="Proteomes" id="UP000235589">
    <property type="component" value="Chromosome"/>
</dbReference>
<gene>
    <name evidence="3" type="ORF">B9O19_02144</name>
</gene>
<keyword evidence="2" id="KW-0812">Transmembrane</keyword>
<feature type="region of interest" description="Disordered" evidence="1">
    <location>
        <begin position="99"/>
        <end position="122"/>
    </location>
</feature>
<dbReference type="EMBL" id="CP020991">
    <property type="protein sequence ID" value="AUO20286.1"/>
    <property type="molecule type" value="Genomic_DNA"/>
</dbReference>
<dbReference type="GeneID" id="98063516"/>
<evidence type="ECO:0008006" key="5">
    <source>
        <dbReference type="Google" id="ProtNLM"/>
    </source>
</evidence>
<proteinExistence type="predicted"/>
<reference evidence="3 4" key="1">
    <citation type="submission" date="2017-04" db="EMBL/GenBank/DDBJ databases">
        <title>Monoglobus pectinilyticus 14 draft genome.</title>
        <authorList>
            <person name="Kim C."/>
            <person name="Rosendale D.I."/>
            <person name="Kelly W.J."/>
            <person name="Tannock G.W."/>
            <person name="Patchett M.L."/>
            <person name="Jordens J.Z."/>
        </authorList>
    </citation>
    <scope>NUCLEOTIDE SEQUENCE [LARGE SCALE GENOMIC DNA]</scope>
    <source>
        <strain evidence="3 4">14</strain>
    </source>
</reference>
<dbReference type="RefSeq" id="WP_102366417.1">
    <property type="nucleotide sequence ID" value="NZ_CP020991.1"/>
</dbReference>
<evidence type="ECO:0000256" key="1">
    <source>
        <dbReference type="SAM" id="MobiDB-lite"/>
    </source>
</evidence>
<organism evidence="3 4">
    <name type="scientific">Monoglobus pectinilyticus</name>
    <dbReference type="NCBI Taxonomy" id="1981510"/>
    <lineage>
        <taxon>Bacteria</taxon>
        <taxon>Bacillati</taxon>
        <taxon>Bacillota</taxon>
        <taxon>Clostridia</taxon>
        <taxon>Monoglobales</taxon>
        <taxon>Monoglobaceae</taxon>
        <taxon>Monoglobus</taxon>
    </lineage>
</organism>
<accession>A0A2K9P4V0</accession>
<keyword evidence="2" id="KW-1133">Transmembrane helix</keyword>
<keyword evidence="4" id="KW-1185">Reference proteome</keyword>
<name>A0A2K9P4V0_9FIRM</name>
<evidence type="ECO:0000256" key="2">
    <source>
        <dbReference type="SAM" id="Phobius"/>
    </source>
</evidence>
<dbReference type="AlphaFoldDB" id="A0A2K9P4V0"/>
<keyword evidence="2" id="KW-0472">Membrane</keyword>
<evidence type="ECO:0000313" key="4">
    <source>
        <dbReference type="Proteomes" id="UP000235589"/>
    </source>
</evidence>
<sequence length="172" mass="19081">MLSKKIIWKLNIIDILLLAIIILSVAALIYKSAWGRGNNKYETYTITYVCESSPIDLLNKVEYGDICIDGSYGNEIGVLDNINLTPITENYSVAAISNGSAENNENDDEDQPSPTPFPTPEPVRAKAEFVTTVECMKTDHGIKIDKNIYLMGQSAQIIIGDVIFDVYISDIR</sequence>
<evidence type="ECO:0000313" key="3">
    <source>
        <dbReference type="EMBL" id="AUO20286.1"/>
    </source>
</evidence>
<feature type="transmembrane region" description="Helical" evidence="2">
    <location>
        <begin position="6"/>
        <end position="30"/>
    </location>
</feature>
<protein>
    <recommendedName>
        <fullName evidence="5">DUF4330 domain-containing protein</fullName>
    </recommendedName>
</protein>